<evidence type="ECO:0000313" key="1">
    <source>
        <dbReference type="EMBL" id="KRY96403.1"/>
    </source>
</evidence>
<name>A0A0V1GF43_9BILA</name>
<organism evidence="1 2">
    <name type="scientific">Trichinella zimbabwensis</name>
    <dbReference type="NCBI Taxonomy" id="268475"/>
    <lineage>
        <taxon>Eukaryota</taxon>
        <taxon>Metazoa</taxon>
        <taxon>Ecdysozoa</taxon>
        <taxon>Nematoda</taxon>
        <taxon>Enoplea</taxon>
        <taxon>Dorylaimia</taxon>
        <taxon>Trichinellida</taxon>
        <taxon>Trichinellidae</taxon>
        <taxon>Trichinella</taxon>
    </lineage>
</organism>
<dbReference type="EMBL" id="JYDP01002856">
    <property type="protein sequence ID" value="KRY96403.1"/>
    <property type="molecule type" value="Genomic_DNA"/>
</dbReference>
<sequence>MTKATMVDPNKECHSGTSSMTKTRWWIPIRNVIPVPLP</sequence>
<dbReference type="AlphaFoldDB" id="A0A0V1GF43"/>
<comment type="caution">
    <text evidence="1">The sequence shown here is derived from an EMBL/GenBank/DDBJ whole genome shotgun (WGS) entry which is preliminary data.</text>
</comment>
<dbReference type="Proteomes" id="UP000055024">
    <property type="component" value="Unassembled WGS sequence"/>
</dbReference>
<protein>
    <submittedName>
        <fullName evidence="1">Uncharacterized protein</fullName>
    </submittedName>
</protein>
<accession>A0A0V1GF43</accession>
<gene>
    <name evidence="1" type="ORF">T11_12468</name>
</gene>
<reference evidence="1 2" key="1">
    <citation type="submission" date="2015-01" db="EMBL/GenBank/DDBJ databases">
        <title>Evolution of Trichinella species and genotypes.</title>
        <authorList>
            <person name="Korhonen P.K."/>
            <person name="Edoardo P."/>
            <person name="Giuseppe L.R."/>
            <person name="Gasser R.B."/>
        </authorList>
    </citation>
    <scope>NUCLEOTIDE SEQUENCE [LARGE SCALE GENOMIC DNA]</scope>
    <source>
        <strain evidence="1">ISS1029</strain>
    </source>
</reference>
<keyword evidence="2" id="KW-1185">Reference proteome</keyword>
<evidence type="ECO:0000313" key="2">
    <source>
        <dbReference type="Proteomes" id="UP000055024"/>
    </source>
</evidence>
<proteinExistence type="predicted"/>